<comment type="caution">
    <text evidence="2">The sequence shown here is derived from an EMBL/GenBank/DDBJ whole genome shotgun (WGS) entry which is preliminary data.</text>
</comment>
<evidence type="ECO:0000256" key="1">
    <source>
        <dbReference type="SAM" id="MobiDB-lite"/>
    </source>
</evidence>
<evidence type="ECO:0000313" key="2">
    <source>
        <dbReference type="EMBL" id="KAH3721416.1"/>
    </source>
</evidence>
<organism evidence="2 3">
    <name type="scientific">Dreissena polymorpha</name>
    <name type="common">Zebra mussel</name>
    <name type="synonym">Mytilus polymorpha</name>
    <dbReference type="NCBI Taxonomy" id="45954"/>
    <lineage>
        <taxon>Eukaryota</taxon>
        <taxon>Metazoa</taxon>
        <taxon>Spiralia</taxon>
        <taxon>Lophotrochozoa</taxon>
        <taxon>Mollusca</taxon>
        <taxon>Bivalvia</taxon>
        <taxon>Autobranchia</taxon>
        <taxon>Heteroconchia</taxon>
        <taxon>Euheterodonta</taxon>
        <taxon>Imparidentia</taxon>
        <taxon>Neoheterodontei</taxon>
        <taxon>Myida</taxon>
        <taxon>Dreissenoidea</taxon>
        <taxon>Dreissenidae</taxon>
        <taxon>Dreissena</taxon>
    </lineage>
</organism>
<reference evidence="2" key="1">
    <citation type="journal article" date="2019" name="bioRxiv">
        <title>The Genome of the Zebra Mussel, Dreissena polymorpha: A Resource for Invasive Species Research.</title>
        <authorList>
            <person name="McCartney M.A."/>
            <person name="Auch B."/>
            <person name="Kono T."/>
            <person name="Mallez S."/>
            <person name="Zhang Y."/>
            <person name="Obille A."/>
            <person name="Becker A."/>
            <person name="Abrahante J.E."/>
            <person name="Garbe J."/>
            <person name="Badalamenti J.P."/>
            <person name="Herman A."/>
            <person name="Mangelson H."/>
            <person name="Liachko I."/>
            <person name="Sullivan S."/>
            <person name="Sone E.D."/>
            <person name="Koren S."/>
            <person name="Silverstein K.A.T."/>
            <person name="Beckman K.B."/>
            <person name="Gohl D.M."/>
        </authorList>
    </citation>
    <scope>NUCLEOTIDE SEQUENCE</scope>
    <source>
        <strain evidence="2">Duluth1</strain>
        <tissue evidence="2">Whole animal</tissue>
    </source>
</reference>
<gene>
    <name evidence="2" type="ORF">DPMN_064339</name>
</gene>
<accession>A0A9D4HM19</accession>
<feature type="region of interest" description="Disordered" evidence="1">
    <location>
        <begin position="60"/>
        <end position="91"/>
    </location>
</feature>
<keyword evidence="3" id="KW-1185">Reference proteome</keyword>
<dbReference type="Proteomes" id="UP000828390">
    <property type="component" value="Unassembled WGS sequence"/>
</dbReference>
<protein>
    <submittedName>
        <fullName evidence="2">Uncharacterized protein</fullName>
    </submittedName>
</protein>
<evidence type="ECO:0000313" key="3">
    <source>
        <dbReference type="Proteomes" id="UP000828390"/>
    </source>
</evidence>
<feature type="compositionally biased region" description="Low complexity" evidence="1">
    <location>
        <begin position="62"/>
        <end position="75"/>
    </location>
</feature>
<sequence length="91" mass="10130">MATAATTRLRLLTGSSISFATKYRLFKSLEVSILLYGCEAWTLYADTERRTHLNIKVSEDCSASATRSTRPTSTSGNDRQTTKAGLVWTRH</sequence>
<dbReference type="AlphaFoldDB" id="A0A9D4HM19"/>
<reference evidence="2" key="2">
    <citation type="submission" date="2020-11" db="EMBL/GenBank/DDBJ databases">
        <authorList>
            <person name="McCartney M.A."/>
            <person name="Auch B."/>
            <person name="Kono T."/>
            <person name="Mallez S."/>
            <person name="Becker A."/>
            <person name="Gohl D.M."/>
            <person name="Silverstein K.A.T."/>
            <person name="Koren S."/>
            <person name="Bechman K.B."/>
            <person name="Herman A."/>
            <person name="Abrahante J.E."/>
            <person name="Garbe J."/>
        </authorList>
    </citation>
    <scope>NUCLEOTIDE SEQUENCE</scope>
    <source>
        <strain evidence="2">Duluth1</strain>
        <tissue evidence="2">Whole animal</tissue>
    </source>
</reference>
<name>A0A9D4HM19_DREPO</name>
<dbReference type="EMBL" id="JAIWYP010000013">
    <property type="protein sequence ID" value="KAH3721416.1"/>
    <property type="molecule type" value="Genomic_DNA"/>
</dbReference>
<proteinExistence type="predicted"/>